<feature type="region of interest" description="Disordered" evidence="1">
    <location>
        <begin position="1"/>
        <end position="61"/>
    </location>
</feature>
<evidence type="ECO:0000313" key="3">
    <source>
        <dbReference type="Proteomes" id="UP001194746"/>
    </source>
</evidence>
<gene>
    <name evidence="2" type="ORF">FE257_008955</name>
</gene>
<evidence type="ECO:0000256" key="1">
    <source>
        <dbReference type="SAM" id="MobiDB-lite"/>
    </source>
</evidence>
<name>A0AAD4GXM8_ASPNN</name>
<reference evidence="2" key="1">
    <citation type="journal article" date="2019" name="Beilstein J. Org. Chem.">
        <title>Nanangenines: drimane sesquiterpenoids as the dominant metabolite cohort of a novel Australian fungus, Aspergillus nanangensis.</title>
        <authorList>
            <person name="Lacey H.J."/>
            <person name="Gilchrist C.L.M."/>
            <person name="Crombie A."/>
            <person name="Kalaitzis J.A."/>
            <person name="Vuong D."/>
            <person name="Rutledge P.J."/>
            <person name="Turner P."/>
            <person name="Pitt J.I."/>
            <person name="Lacey E."/>
            <person name="Chooi Y.H."/>
            <person name="Piggott A.M."/>
        </authorList>
    </citation>
    <scope>NUCLEOTIDE SEQUENCE</scope>
    <source>
        <strain evidence="2">MST-FP2251</strain>
    </source>
</reference>
<sequence length="400" mass="45071">MPPRIQNQLASNSLLPFLSSTSTPSTSSSASLSKLPISQYSPSSSCSSRRSSRPFSSTASTQTKLRNEMFTWLKKEGEALKNHTPGSTNYLSALRFRGEEGQRPPSWPFPLNPSFVSEPVLSEELRNDIYERVVVKKKSVRAVSVELGVDMRRVGAVVRLVELEKRMKQQGKSMALPYARAIHEMIPTTPLHDDARGHRFKPHEAINDLPVHRLTETQIFYPVSESRQFNRVDAGRVFSAAPAQEHTQVARNASDPAAAVSRVTQQPSTIETVGKGADETQVLQAADMRIPHPHLVAHQRHRLEKPNEAREAQDLYKKRLKVEETAEKERKRISKERAEQKLLKVQPEASRFEFRFKDVEVSRETVGKDGRGSKAPGHRYGVPSYDRKKGQVKIPTRVEV</sequence>
<dbReference type="PANTHER" id="PTHR28158">
    <property type="entry name" value="37S RIBOSOMAL PROTEIN S35, MITOCHONDRIAL"/>
    <property type="match status" value="1"/>
</dbReference>
<dbReference type="GO" id="GO:0005763">
    <property type="term" value="C:mitochondrial small ribosomal subunit"/>
    <property type="evidence" value="ECO:0007669"/>
    <property type="project" value="TreeGrafter"/>
</dbReference>
<dbReference type="GO" id="GO:0003735">
    <property type="term" value="F:structural constituent of ribosome"/>
    <property type="evidence" value="ECO:0007669"/>
    <property type="project" value="TreeGrafter"/>
</dbReference>
<dbReference type="PANTHER" id="PTHR28158:SF1">
    <property type="entry name" value="SMALL RIBOSOMAL SUBUNIT PROTEIN MS45"/>
    <property type="match status" value="1"/>
</dbReference>
<evidence type="ECO:0008006" key="4">
    <source>
        <dbReference type="Google" id="ProtNLM"/>
    </source>
</evidence>
<evidence type="ECO:0000313" key="2">
    <source>
        <dbReference type="EMBL" id="KAF9893984.1"/>
    </source>
</evidence>
<keyword evidence="3" id="KW-1185">Reference proteome</keyword>
<feature type="compositionally biased region" description="Basic and acidic residues" evidence="1">
    <location>
        <begin position="363"/>
        <end position="372"/>
    </location>
</feature>
<comment type="caution">
    <text evidence="2">The sequence shown here is derived from an EMBL/GenBank/DDBJ whole genome shotgun (WGS) entry which is preliminary data.</text>
</comment>
<protein>
    <recommendedName>
        <fullName evidence="4">Eukaryotic mitochondrial regulator protein-domain-containing protein</fullName>
    </recommendedName>
</protein>
<dbReference type="AlphaFoldDB" id="A0AAD4GXM8"/>
<proteinExistence type="predicted"/>
<organism evidence="2 3">
    <name type="scientific">Aspergillus nanangensis</name>
    <dbReference type="NCBI Taxonomy" id="2582783"/>
    <lineage>
        <taxon>Eukaryota</taxon>
        <taxon>Fungi</taxon>
        <taxon>Dikarya</taxon>
        <taxon>Ascomycota</taxon>
        <taxon>Pezizomycotina</taxon>
        <taxon>Eurotiomycetes</taxon>
        <taxon>Eurotiomycetidae</taxon>
        <taxon>Eurotiales</taxon>
        <taxon>Aspergillaceae</taxon>
        <taxon>Aspergillus</taxon>
        <taxon>Aspergillus subgen. Circumdati</taxon>
    </lineage>
</organism>
<dbReference type="Pfam" id="PF12298">
    <property type="entry name" value="Bot1p"/>
    <property type="match status" value="1"/>
</dbReference>
<reference evidence="2" key="2">
    <citation type="submission" date="2020-02" db="EMBL/GenBank/DDBJ databases">
        <authorList>
            <person name="Gilchrist C.L.M."/>
            <person name="Chooi Y.-H."/>
        </authorList>
    </citation>
    <scope>NUCLEOTIDE SEQUENCE</scope>
    <source>
        <strain evidence="2">MST-FP2251</strain>
    </source>
</reference>
<dbReference type="Proteomes" id="UP001194746">
    <property type="component" value="Unassembled WGS sequence"/>
</dbReference>
<dbReference type="InterPro" id="IPR021036">
    <property type="entry name" value="Ribosomal_mS45"/>
</dbReference>
<accession>A0AAD4GXM8</accession>
<feature type="compositionally biased region" description="Low complexity" evidence="1">
    <location>
        <begin position="11"/>
        <end position="60"/>
    </location>
</feature>
<feature type="region of interest" description="Disordered" evidence="1">
    <location>
        <begin position="363"/>
        <end position="400"/>
    </location>
</feature>
<dbReference type="GO" id="GO:0032543">
    <property type="term" value="P:mitochondrial translation"/>
    <property type="evidence" value="ECO:0007669"/>
    <property type="project" value="TreeGrafter"/>
</dbReference>
<dbReference type="EMBL" id="VCAU01000005">
    <property type="protein sequence ID" value="KAF9893984.1"/>
    <property type="molecule type" value="Genomic_DNA"/>
</dbReference>
<feature type="compositionally biased region" description="Polar residues" evidence="1">
    <location>
        <begin position="1"/>
        <end position="10"/>
    </location>
</feature>